<dbReference type="EMBL" id="CP036274">
    <property type="protein sequence ID" value="QDU29809.1"/>
    <property type="molecule type" value="Genomic_DNA"/>
</dbReference>
<dbReference type="OrthoDB" id="214696at2"/>
<dbReference type="PANTHER" id="PTHR43072:SF60">
    <property type="entry name" value="L-2,4-DIAMINOBUTYRIC ACID ACETYLTRANSFERASE"/>
    <property type="match status" value="1"/>
</dbReference>
<proteinExistence type="predicted"/>
<dbReference type="SUPFAM" id="SSF55729">
    <property type="entry name" value="Acyl-CoA N-acyltransferases (Nat)"/>
    <property type="match status" value="1"/>
</dbReference>
<evidence type="ECO:0000259" key="1">
    <source>
        <dbReference type="PROSITE" id="PS51186"/>
    </source>
</evidence>
<dbReference type="Proteomes" id="UP000315017">
    <property type="component" value="Chromosome"/>
</dbReference>
<dbReference type="InterPro" id="IPR000182">
    <property type="entry name" value="GNAT_dom"/>
</dbReference>
<evidence type="ECO:0000313" key="3">
    <source>
        <dbReference type="Proteomes" id="UP000315017"/>
    </source>
</evidence>
<dbReference type="PROSITE" id="PS51186">
    <property type="entry name" value="GNAT"/>
    <property type="match status" value="1"/>
</dbReference>
<protein>
    <submittedName>
        <fullName evidence="2">Putative acetyltransferase</fullName>
    </submittedName>
</protein>
<dbReference type="PANTHER" id="PTHR43072">
    <property type="entry name" value="N-ACETYLTRANSFERASE"/>
    <property type="match status" value="1"/>
</dbReference>
<feature type="domain" description="N-acetyltransferase" evidence="1">
    <location>
        <begin position="168"/>
        <end position="316"/>
    </location>
</feature>
<dbReference type="AlphaFoldDB" id="A0A517YHW7"/>
<sequence length="316" mass="34474">MKLPVINAEPLWHERGEPSAALQLAAAAWHEAERAAQVAIVLRTVDHQPPRFKLVAAHQDDALVGAVLAECLPGRAAVVMQPRITDNAIEPGAIAGALLQGMNQALRADGTLLAQALTKQRSDEAAGQFQASGYYLVGDLLYLAADLTAPLAEDEVAENELAEADSGFQLIAHDPDDFARWGPLLDQTYIGTLDCPAVDGLRPTSDVLKGYRDIGRPRSDWWFIVRHQGEDVGCLLLAEHAEMPQTELIYMALVPAVRGRGWGLHLVQHGLRVARETGAQHMILSVDADNAPALRHYVAAGFRVWERRAIWVHKLA</sequence>
<organism evidence="2 3">
    <name type="scientific">Anatilimnocola aggregata</name>
    <dbReference type="NCBI Taxonomy" id="2528021"/>
    <lineage>
        <taxon>Bacteria</taxon>
        <taxon>Pseudomonadati</taxon>
        <taxon>Planctomycetota</taxon>
        <taxon>Planctomycetia</taxon>
        <taxon>Pirellulales</taxon>
        <taxon>Pirellulaceae</taxon>
        <taxon>Anatilimnocola</taxon>
    </lineage>
</organism>
<dbReference type="Gene3D" id="3.40.630.30">
    <property type="match status" value="1"/>
</dbReference>
<gene>
    <name evidence="2" type="ORF">ETAA8_49240</name>
</gene>
<evidence type="ECO:0000313" key="2">
    <source>
        <dbReference type="EMBL" id="QDU29809.1"/>
    </source>
</evidence>
<reference evidence="2 3" key="1">
    <citation type="submission" date="2019-02" db="EMBL/GenBank/DDBJ databases">
        <title>Deep-cultivation of Planctomycetes and their phenomic and genomic characterization uncovers novel biology.</title>
        <authorList>
            <person name="Wiegand S."/>
            <person name="Jogler M."/>
            <person name="Boedeker C."/>
            <person name="Pinto D."/>
            <person name="Vollmers J."/>
            <person name="Rivas-Marin E."/>
            <person name="Kohn T."/>
            <person name="Peeters S.H."/>
            <person name="Heuer A."/>
            <person name="Rast P."/>
            <person name="Oberbeckmann S."/>
            <person name="Bunk B."/>
            <person name="Jeske O."/>
            <person name="Meyerdierks A."/>
            <person name="Storesund J.E."/>
            <person name="Kallscheuer N."/>
            <person name="Luecker S."/>
            <person name="Lage O.M."/>
            <person name="Pohl T."/>
            <person name="Merkel B.J."/>
            <person name="Hornburger P."/>
            <person name="Mueller R.-W."/>
            <person name="Bruemmer F."/>
            <person name="Labrenz M."/>
            <person name="Spormann A.M."/>
            <person name="Op den Camp H."/>
            <person name="Overmann J."/>
            <person name="Amann R."/>
            <person name="Jetten M.S.M."/>
            <person name="Mascher T."/>
            <person name="Medema M.H."/>
            <person name="Devos D.P."/>
            <person name="Kaster A.-K."/>
            <person name="Ovreas L."/>
            <person name="Rohde M."/>
            <person name="Galperin M.Y."/>
            <person name="Jogler C."/>
        </authorList>
    </citation>
    <scope>NUCLEOTIDE SEQUENCE [LARGE SCALE GENOMIC DNA]</scope>
    <source>
        <strain evidence="2 3">ETA_A8</strain>
    </source>
</reference>
<keyword evidence="2" id="KW-0808">Transferase</keyword>
<accession>A0A517YHW7</accession>
<name>A0A517YHW7_9BACT</name>
<dbReference type="CDD" id="cd04301">
    <property type="entry name" value="NAT_SF"/>
    <property type="match status" value="1"/>
</dbReference>
<dbReference type="InterPro" id="IPR016181">
    <property type="entry name" value="Acyl_CoA_acyltransferase"/>
</dbReference>
<dbReference type="GO" id="GO:0016747">
    <property type="term" value="F:acyltransferase activity, transferring groups other than amino-acyl groups"/>
    <property type="evidence" value="ECO:0007669"/>
    <property type="project" value="InterPro"/>
</dbReference>
<dbReference type="RefSeq" id="WP_145094211.1">
    <property type="nucleotide sequence ID" value="NZ_CP036274.1"/>
</dbReference>
<keyword evidence="3" id="KW-1185">Reference proteome</keyword>
<dbReference type="Pfam" id="PF00583">
    <property type="entry name" value="Acetyltransf_1"/>
    <property type="match status" value="1"/>
</dbReference>
<dbReference type="KEGG" id="aagg:ETAA8_49240"/>